<name>A0A5J4P6J4_9ZZZZ</name>
<organism evidence="1">
    <name type="scientific">termite gut metagenome</name>
    <dbReference type="NCBI Taxonomy" id="433724"/>
    <lineage>
        <taxon>unclassified sequences</taxon>
        <taxon>metagenomes</taxon>
        <taxon>organismal metagenomes</taxon>
    </lineage>
</organism>
<comment type="caution">
    <text evidence="1">The sequence shown here is derived from an EMBL/GenBank/DDBJ whole genome shotgun (WGS) entry which is preliminary data.</text>
</comment>
<gene>
    <name evidence="1" type="ORF">EZS27_044368</name>
</gene>
<reference evidence="1" key="1">
    <citation type="submission" date="2019-03" db="EMBL/GenBank/DDBJ databases">
        <title>Single cell metagenomics reveals metabolic interactions within the superorganism composed of flagellate Streblomastix strix and complex community of Bacteroidetes bacteria on its surface.</title>
        <authorList>
            <person name="Treitli S.C."/>
            <person name="Kolisko M."/>
            <person name="Husnik F."/>
            <person name="Keeling P."/>
            <person name="Hampl V."/>
        </authorList>
    </citation>
    <scope>NUCLEOTIDE SEQUENCE</scope>
    <source>
        <strain evidence="1">STM</strain>
    </source>
</reference>
<dbReference type="AlphaFoldDB" id="A0A5J4P6J4"/>
<sequence length="26" mass="3045">MEIAYREYRNSIEIAYSYLGNSSDEA</sequence>
<dbReference type="EMBL" id="SNRY01011886">
    <property type="protein sequence ID" value="KAA6303989.1"/>
    <property type="molecule type" value="Genomic_DNA"/>
</dbReference>
<proteinExistence type="predicted"/>
<evidence type="ECO:0000313" key="1">
    <source>
        <dbReference type="EMBL" id="KAA6303989.1"/>
    </source>
</evidence>
<accession>A0A5J4P6J4</accession>
<protein>
    <submittedName>
        <fullName evidence="1">Uncharacterized protein</fullName>
    </submittedName>
</protein>